<dbReference type="GO" id="GO:0016787">
    <property type="term" value="F:hydrolase activity"/>
    <property type="evidence" value="ECO:0007669"/>
    <property type="project" value="UniProtKB-KW"/>
</dbReference>
<dbReference type="Pfam" id="PF00561">
    <property type="entry name" value="Abhydrolase_1"/>
    <property type="match status" value="1"/>
</dbReference>
<evidence type="ECO:0000259" key="2">
    <source>
        <dbReference type="Pfam" id="PF00561"/>
    </source>
</evidence>
<dbReference type="OrthoDB" id="9804723at2"/>
<dbReference type="SUPFAM" id="SSF53474">
    <property type="entry name" value="alpha/beta-Hydrolases"/>
    <property type="match status" value="1"/>
</dbReference>
<evidence type="ECO:0000313" key="3">
    <source>
        <dbReference type="EMBL" id="SFE47836.1"/>
    </source>
</evidence>
<accession>A0A1I2AVI0</accession>
<dbReference type="InterPro" id="IPR029058">
    <property type="entry name" value="AB_hydrolase_fold"/>
</dbReference>
<feature type="domain" description="AB hydrolase-1" evidence="2">
    <location>
        <begin position="34"/>
        <end position="284"/>
    </location>
</feature>
<dbReference type="STRING" id="74348.SAMN04488523_107206"/>
<keyword evidence="1" id="KW-0378">Hydrolase</keyword>
<dbReference type="EMBL" id="FOMW01000007">
    <property type="protein sequence ID" value="SFE47836.1"/>
    <property type="molecule type" value="Genomic_DNA"/>
</dbReference>
<organism evidence="3 4">
    <name type="scientific">Sulfitobacter brevis</name>
    <dbReference type="NCBI Taxonomy" id="74348"/>
    <lineage>
        <taxon>Bacteria</taxon>
        <taxon>Pseudomonadati</taxon>
        <taxon>Pseudomonadota</taxon>
        <taxon>Alphaproteobacteria</taxon>
        <taxon>Rhodobacterales</taxon>
        <taxon>Roseobacteraceae</taxon>
        <taxon>Sulfitobacter</taxon>
    </lineage>
</organism>
<dbReference type="PRINTS" id="PR00111">
    <property type="entry name" value="ABHYDROLASE"/>
</dbReference>
<reference evidence="3 4" key="1">
    <citation type="submission" date="2016-10" db="EMBL/GenBank/DDBJ databases">
        <authorList>
            <person name="de Groot N.N."/>
        </authorList>
    </citation>
    <scope>NUCLEOTIDE SEQUENCE [LARGE SCALE GENOMIC DNA]</scope>
    <source>
        <strain evidence="3 4">DSM 11443</strain>
    </source>
</reference>
<sequence length="298" mass="32937">MTDDATKADRSEEVLLNGQPFFIRHWGNEGLPKLLMLHGFPEYGGSWSDLAPLLSQHFHCIAPDLRGYGKSWAPQDVSAYTTSALVGDMVALIGDTPLTVLGHDWGAAVAYGLAMFQPALVERLIILNGVHPVPFQRAMAAGGAQTAASQYIHYLREVGSEDRLSANDYAKLMALFSANMDLSWFTPDRAAQYQAEWARPGRLRAMINWYRASPLKVAYPDQPITGLREFPAEKLQVRCPHLLVWGDNDTALQPEATEGLEDFAADLTRVEIAGADHWLHHQKPAEVARAILAWHGGK</sequence>
<protein>
    <submittedName>
        <fullName evidence="3">Pimeloyl-ACP methyl ester carboxylesterase</fullName>
    </submittedName>
</protein>
<evidence type="ECO:0000313" key="4">
    <source>
        <dbReference type="Proteomes" id="UP000198977"/>
    </source>
</evidence>
<name>A0A1I2AVI0_9RHOB</name>
<evidence type="ECO:0000256" key="1">
    <source>
        <dbReference type="ARBA" id="ARBA00022801"/>
    </source>
</evidence>
<dbReference type="RefSeq" id="WP_093924028.1">
    <property type="nucleotide sequence ID" value="NZ_FOMW01000007.1"/>
</dbReference>
<dbReference type="PRINTS" id="PR00412">
    <property type="entry name" value="EPOXHYDRLASE"/>
</dbReference>
<dbReference type="InterPro" id="IPR000073">
    <property type="entry name" value="AB_hydrolase_1"/>
</dbReference>
<dbReference type="AlphaFoldDB" id="A0A1I2AVI0"/>
<dbReference type="Proteomes" id="UP000198977">
    <property type="component" value="Unassembled WGS sequence"/>
</dbReference>
<dbReference type="Gene3D" id="3.40.50.1820">
    <property type="entry name" value="alpha/beta hydrolase"/>
    <property type="match status" value="1"/>
</dbReference>
<keyword evidence="4" id="KW-1185">Reference proteome</keyword>
<dbReference type="PANTHER" id="PTHR43329">
    <property type="entry name" value="EPOXIDE HYDROLASE"/>
    <property type="match status" value="1"/>
</dbReference>
<dbReference type="InterPro" id="IPR000639">
    <property type="entry name" value="Epox_hydrolase-like"/>
</dbReference>
<proteinExistence type="predicted"/>
<gene>
    <name evidence="3" type="ORF">SAMN04488523_107206</name>
</gene>